<keyword evidence="5" id="KW-0479">Metal-binding</keyword>
<gene>
    <name evidence="12" type="ORF">PROFUN_08313</name>
</gene>
<evidence type="ECO:0000256" key="1">
    <source>
        <dbReference type="ARBA" id="ARBA00001974"/>
    </source>
</evidence>
<evidence type="ECO:0000256" key="3">
    <source>
        <dbReference type="ARBA" id="ARBA00022630"/>
    </source>
</evidence>
<organism evidence="12 13">
    <name type="scientific">Planoprotostelium fungivorum</name>
    <dbReference type="NCBI Taxonomy" id="1890364"/>
    <lineage>
        <taxon>Eukaryota</taxon>
        <taxon>Amoebozoa</taxon>
        <taxon>Evosea</taxon>
        <taxon>Variosea</taxon>
        <taxon>Cavosteliida</taxon>
        <taxon>Cavosteliaceae</taxon>
        <taxon>Planoprotostelium</taxon>
    </lineage>
</organism>
<dbReference type="Gene3D" id="3.30.390.30">
    <property type="match status" value="1"/>
</dbReference>
<dbReference type="PRINTS" id="PR00411">
    <property type="entry name" value="PNDRDTASEI"/>
</dbReference>
<evidence type="ECO:0000256" key="9">
    <source>
        <dbReference type="ARBA" id="ARBA00023014"/>
    </source>
</evidence>
<keyword evidence="3" id="KW-0285">Flavoprotein</keyword>
<dbReference type="Proteomes" id="UP000241769">
    <property type="component" value="Unassembled WGS sequence"/>
</dbReference>
<sequence>MSEQRQKRRRTESGAVDASLDAPSGPIIQPVSDDQLRAVDLLNKLEHKELSLILKSVFLINEASAKIFLQQSTKFKTCVKWKKMWTVNNIGTAVTISQRPKGVSLEDTPIFEYNSFTTRTKGPSPNLHLFKINSRLMTDVKEYKVAKLSEISPYQKREVEVEKDVKVLLTNVEGKIYATAHKCTHYGAPLINGVLNSDGRIVCPWHGACFNVKTGDIEDAPALDALPTFQVRIDGDDIYVTASAETLKKGRRPPTCKSKGGESNEKVVIVGAGASGLAAAEGLREFGFGGKITLLGAEPHLPIDRTKLSKALPTDISKIQWRDEAFFKDLNIEVKPSTQVVSVDKSAKSVKTANGDVVNYDRLILAAGSKAKRLPMDGFKLKNVFVMRTVEDVKKITEARDAEGGKKNIVIVGSSFIGMETATALAKDHNVTIIGQDPVPLKPILGEKIGKFLQDLQEGNGVKFHMEAKIKDAYPSEKDSSLAGGILLEDGTKIPADFIVLGVGVAPDTEFLKNSGFSLEKDGGVSVDEYLRVKGEENIYAVGDIAHFPYMGHSGGANGQPLRIEHWNVAQNHGRTAALHISGKPQPFTNVPIFWSAQGLQLRYCGNTVNGYDDIVIQGSMEDKKFAAFYTKGEEVQAVFSVQYDPAVTKSSELMRVGQMPKKSQLAEMDIKNAPLTKPLV</sequence>
<dbReference type="GO" id="GO:0051537">
    <property type="term" value="F:2 iron, 2 sulfur cluster binding"/>
    <property type="evidence" value="ECO:0007669"/>
    <property type="project" value="UniProtKB-KW"/>
</dbReference>
<dbReference type="SUPFAM" id="SSF51905">
    <property type="entry name" value="FAD/NAD(P)-binding domain"/>
    <property type="match status" value="1"/>
</dbReference>
<dbReference type="SUPFAM" id="SSF55424">
    <property type="entry name" value="FAD/NAD-linked reductases, dimerisation (C-terminal) domain"/>
    <property type="match status" value="1"/>
</dbReference>
<dbReference type="CDD" id="cd03478">
    <property type="entry name" value="Rieske_AIFL_N"/>
    <property type="match status" value="1"/>
</dbReference>
<evidence type="ECO:0000256" key="4">
    <source>
        <dbReference type="ARBA" id="ARBA00022714"/>
    </source>
</evidence>
<dbReference type="Gene3D" id="2.102.10.10">
    <property type="entry name" value="Rieske [2Fe-2S] iron-sulphur domain"/>
    <property type="match status" value="1"/>
</dbReference>
<dbReference type="InterPro" id="IPR036188">
    <property type="entry name" value="FAD/NAD-bd_sf"/>
</dbReference>
<dbReference type="Pfam" id="PF00355">
    <property type="entry name" value="Rieske"/>
    <property type="match status" value="1"/>
</dbReference>
<dbReference type="InterPro" id="IPR036922">
    <property type="entry name" value="Rieske_2Fe-2S_sf"/>
</dbReference>
<evidence type="ECO:0000256" key="8">
    <source>
        <dbReference type="ARBA" id="ARBA00023004"/>
    </source>
</evidence>
<keyword evidence="7" id="KW-0560">Oxidoreductase</keyword>
<evidence type="ECO:0000256" key="7">
    <source>
        <dbReference type="ARBA" id="ARBA00023002"/>
    </source>
</evidence>
<dbReference type="InterPro" id="IPR050446">
    <property type="entry name" value="FAD-oxidoreductase/Apoptosis"/>
</dbReference>
<feature type="region of interest" description="Disordered" evidence="10">
    <location>
        <begin position="1"/>
        <end position="28"/>
    </location>
</feature>
<dbReference type="InParanoid" id="A0A2P6NK13"/>
<evidence type="ECO:0000313" key="12">
    <source>
        <dbReference type="EMBL" id="PRP84293.1"/>
    </source>
</evidence>
<dbReference type="SUPFAM" id="SSF50022">
    <property type="entry name" value="ISP domain"/>
    <property type="match status" value="1"/>
</dbReference>
<feature type="compositionally biased region" description="Basic residues" evidence="10">
    <location>
        <begin position="1"/>
        <end position="10"/>
    </location>
</feature>
<proteinExistence type="inferred from homology"/>
<dbReference type="GO" id="GO:0005737">
    <property type="term" value="C:cytoplasm"/>
    <property type="evidence" value="ECO:0007669"/>
    <property type="project" value="TreeGrafter"/>
</dbReference>
<dbReference type="FunFam" id="2.102.10.10:FF:000003">
    <property type="entry name" value="apoptosis-inducing factor 3 isoform X2"/>
    <property type="match status" value="1"/>
</dbReference>
<dbReference type="OrthoDB" id="6029at2759"/>
<feature type="domain" description="Rieske" evidence="11">
    <location>
        <begin position="143"/>
        <end position="240"/>
    </location>
</feature>
<dbReference type="InterPro" id="IPR017941">
    <property type="entry name" value="Rieske_2Fe-2S"/>
</dbReference>
<dbReference type="PANTHER" id="PTHR43557">
    <property type="entry name" value="APOPTOSIS-INDUCING FACTOR 1"/>
    <property type="match status" value="1"/>
</dbReference>
<protein>
    <recommendedName>
        <fullName evidence="11">Rieske domain-containing protein</fullName>
    </recommendedName>
</protein>
<comment type="similarity">
    <text evidence="2">Belongs to the FAD-dependent oxidoreductase family.</text>
</comment>
<dbReference type="Pfam" id="PF14759">
    <property type="entry name" value="Reductase_C"/>
    <property type="match status" value="1"/>
</dbReference>
<dbReference type="GO" id="GO:0016651">
    <property type="term" value="F:oxidoreductase activity, acting on NAD(P)H"/>
    <property type="evidence" value="ECO:0007669"/>
    <property type="project" value="TreeGrafter"/>
</dbReference>
<dbReference type="AlphaFoldDB" id="A0A2P6NK13"/>
<evidence type="ECO:0000313" key="13">
    <source>
        <dbReference type="Proteomes" id="UP000241769"/>
    </source>
</evidence>
<dbReference type="InterPro" id="IPR023753">
    <property type="entry name" value="FAD/NAD-binding_dom"/>
</dbReference>
<accession>A0A2P6NK13</accession>
<dbReference type="InterPro" id="IPR028202">
    <property type="entry name" value="Reductase_C"/>
</dbReference>
<dbReference type="PANTHER" id="PTHR43557:SF2">
    <property type="entry name" value="RIESKE DOMAIN-CONTAINING PROTEIN-RELATED"/>
    <property type="match status" value="1"/>
</dbReference>
<keyword evidence="6" id="KW-0274">FAD</keyword>
<comment type="cofactor">
    <cofactor evidence="1">
        <name>FAD</name>
        <dbReference type="ChEBI" id="CHEBI:57692"/>
    </cofactor>
</comment>
<evidence type="ECO:0000256" key="6">
    <source>
        <dbReference type="ARBA" id="ARBA00022827"/>
    </source>
</evidence>
<evidence type="ECO:0000256" key="2">
    <source>
        <dbReference type="ARBA" id="ARBA00006442"/>
    </source>
</evidence>
<dbReference type="Pfam" id="PF07992">
    <property type="entry name" value="Pyr_redox_2"/>
    <property type="match status" value="1"/>
</dbReference>
<comment type="caution">
    <text evidence="12">The sequence shown here is derived from an EMBL/GenBank/DDBJ whole genome shotgun (WGS) entry which is preliminary data.</text>
</comment>
<evidence type="ECO:0000256" key="10">
    <source>
        <dbReference type="SAM" id="MobiDB-lite"/>
    </source>
</evidence>
<evidence type="ECO:0000259" key="11">
    <source>
        <dbReference type="PROSITE" id="PS51296"/>
    </source>
</evidence>
<dbReference type="EMBL" id="MDYQ01000066">
    <property type="protein sequence ID" value="PRP84293.1"/>
    <property type="molecule type" value="Genomic_DNA"/>
</dbReference>
<keyword evidence="13" id="KW-1185">Reference proteome</keyword>
<keyword evidence="4" id="KW-0001">2Fe-2S</keyword>
<dbReference type="InterPro" id="IPR016156">
    <property type="entry name" value="FAD/NAD-linked_Rdtase_dimer_sf"/>
</dbReference>
<evidence type="ECO:0000256" key="5">
    <source>
        <dbReference type="ARBA" id="ARBA00022723"/>
    </source>
</evidence>
<keyword evidence="9" id="KW-0411">Iron-sulfur</keyword>
<dbReference type="PROSITE" id="PS51296">
    <property type="entry name" value="RIESKE"/>
    <property type="match status" value="1"/>
</dbReference>
<dbReference type="Gene3D" id="3.50.50.60">
    <property type="entry name" value="FAD/NAD(P)-binding domain"/>
    <property type="match status" value="2"/>
</dbReference>
<reference evidence="12 13" key="1">
    <citation type="journal article" date="2018" name="Genome Biol. Evol.">
        <title>Multiple Roots of Fruiting Body Formation in Amoebozoa.</title>
        <authorList>
            <person name="Hillmann F."/>
            <person name="Forbes G."/>
            <person name="Novohradska S."/>
            <person name="Ferling I."/>
            <person name="Riege K."/>
            <person name="Groth M."/>
            <person name="Westermann M."/>
            <person name="Marz M."/>
            <person name="Spaller T."/>
            <person name="Winckler T."/>
            <person name="Schaap P."/>
            <person name="Glockner G."/>
        </authorList>
    </citation>
    <scope>NUCLEOTIDE SEQUENCE [LARGE SCALE GENOMIC DNA]</scope>
    <source>
        <strain evidence="12 13">Jena</strain>
    </source>
</reference>
<name>A0A2P6NK13_9EUKA</name>
<keyword evidence="8" id="KW-0408">Iron</keyword>
<dbReference type="STRING" id="1890364.A0A2P6NK13"/>
<dbReference type="GO" id="GO:0046872">
    <property type="term" value="F:metal ion binding"/>
    <property type="evidence" value="ECO:0007669"/>
    <property type="project" value="UniProtKB-KW"/>
</dbReference>
<dbReference type="PRINTS" id="PR00368">
    <property type="entry name" value="FADPNR"/>
</dbReference>